<evidence type="ECO:0008006" key="4">
    <source>
        <dbReference type="Google" id="ProtNLM"/>
    </source>
</evidence>
<comment type="caution">
    <text evidence="2">The sequence shown here is derived from an EMBL/GenBank/DDBJ whole genome shotgun (WGS) entry which is preliminary data.</text>
</comment>
<dbReference type="STRING" id="211165.GCA_000317285_02471"/>
<reference evidence="2 3" key="1">
    <citation type="journal article" date="2019" name="Genome Biol. Evol.">
        <title>Day and night: Metabolic profiles and evolutionary relationships of six axenic non-marine cyanobacteria.</title>
        <authorList>
            <person name="Will S.E."/>
            <person name="Henke P."/>
            <person name="Boedeker C."/>
            <person name="Huang S."/>
            <person name="Brinkmann H."/>
            <person name="Rohde M."/>
            <person name="Jarek M."/>
            <person name="Friedl T."/>
            <person name="Seufert S."/>
            <person name="Schumacher M."/>
            <person name="Overmann J."/>
            <person name="Neumann-Schaal M."/>
            <person name="Petersen J."/>
        </authorList>
    </citation>
    <scope>NUCLEOTIDE SEQUENCE [LARGE SCALE GENOMIC DNA]</scope>
    <source>
        <strain evidence="2 3">PCC 6912</strain>
    </source>
</reference>
<dbReference type="AlphaFoldDB" id="A0A3S0ZVI9"/>
<dbReference type="EMBL" id="RSCJ01000010">
    <property type="protein sequence ID" value="RUR80880.1"/>
    <property type="molecule type" value="Genomic_DNA"/>
</dbReference>
<keyword evidence="1" id="KW-0175">Coiled coil</keyword>
<evidence type="ECO:0000256" key="1">
    <source>
        <dbReference type="SAM" id="Coils"/>
    </source>
</evidence>
<feature type="coiled-coil region" evidence="1">
    <location>
        <begin position="3"/>
        <end position="47"/>
    </location>
</feature>
<name>A0A3S0ZVI9_CHLFR</name>
<organism evidence="2 3">
    <name type="scientific">Chlorogloeopsis fritschii PCC 6912</name>
    <dbReference type="NCBI Taxonomy" id="211165"/>
    <lineage>
        <taxon>Bacteria</taxon>
        <taxon>Bacillati</taxon>
        <taxon>Cyanobacteriota</taxon>
        <taxon>Cyanophyceae</taxon>
        <taxon>Nostocales</taxon>
        <taxon>Chlorogloeopsidaceae</taxon>
        <taxon>Chlorogloeopsis</taxon>
    </lineage>
</organism>
<dbReference type="Proteomes" id="UP000268857">
    <property type="component" value="Unassembled WGS sequence"/>
</dbReference>
<proteinExistence type="predicted"/>
<protein>
    <recommendedName>
        <fullName evidence="4">DUF2203 domain-containing protein</fullName>
    </recommendedName>
</protein>
<gene>
    <name evidence="2" type="ORF">PCC6912_29020</name>
</gene>
<keyword evidence="3" id="KW-1185">Reference proteome</keyword>
<evidence type="ECO:0000313" key="3">
    <source>
        <dbReference type="Proteomes" id="UP000268857"/>
    </source>
</evidence>
<sequence length="91" mass="10783">MALKQRYRQVKRDSRQKQQLQQQFEQLNQTKNLTPEMKAELRQIQQQLEVLEVCLESQLFSWRGFKDPFWQAVRFGGLGVIIGWILKSCAG</sequence>
<accession>A0A3S0ZVI9</accession>
<evidence type="ECO:0000313" key="2">
    <source>
        <dbReference type="EMBL" id="RUR80880.1"/>
    </source>
</evidence>